<dbReference type="EMBL" id="AMYD01003016">
    <property type="protein sequence ID" value="EQB47295.1"/>
    <property type="molecule type" value="Genomic_DNA"/>
</dbReference>
<dbReference type="HOGENOM" id="CLU_3050203_0_0_1"/>
<proteinExistence type="predicted"/>
<accession>T0LGC9</accession>
<reference evidence="2" key="1">
    <citation type="journal article" date="2013" name="Mol. Plant Microbe Interact.">
        <title>Global aspects of pacC regulation of pathogenicity genes in Colletotrichum gloeosporioides as revealed by transcriptome analysis.</title>
        <authorList>
            <person name="Alkan N."/>
            <person name="Meng X."/>
            <person name="Friedlander G."/>
            <person name="Reuveni E."/>
            <person name="Sukno S."/>
            <person name="Sherman A."/>
            <person name="Thon M."/>
            <person name="Fluhr R."/>
            <person name="Prusky D."/>
        </authorList>
    </citation>
    <scope>NUCLEOTIDE SEQUENCE [LARGE SCALE GENOMIC DNA]</scope>
    <source>
        <strain evidence="2">Cg-14</strain>
    </source>
</reference>
<name>T0LGC9_COLGC</name>
<dbReference type="STRING" id="1237896.T0LGC9"/>
<dbReference type="Proteomes" id="UP000015530">
    <property type="component" value="Unassembled WGS sequence"/>
</dbReference>
<comment type="caution">
    <text evidence="1">The sequence shown here is derived from an EMBL/GenBank/DDBJ whole genome shotgun (WGS) entry which is preliminary data.</text>
</comment>
<evidence type="ECO:0000313" key="2">
    <source>
        <dbReference type="Proteomes" id="UP000015530"/>
    </source>
</evidence>
<protein>
    <submittedName>
        <fullName evidence="1">Uncharacterized protein</fullName>
    </submittedName>
</protein>
<organism evidence="1 2">
    <name type="scientific">Colletotrichum gloeosporioides (strain Cg-14)</name>
    <name type="common">Anthracnose fungus</name>
    <name type="synonym">Glomerella cingulata</name>
    <dbReference type="NCBI Taxonomy" id="1237896"/>
    <lineage>
        <taxon>Eukaryota</taxon>
        <taxon>Fungi</taxon>
        <taxon>Dikarya</taxon>
        <taxon>Ascomycota</taxon>
        <taxon>Pezizomycotina</taxon>
        <taxon>Sordariomycetes</taxon>
        <taxon>Hypocreomycetidae</taxon>
        <taxon>Glomerellales</taxon>
        <taxon>Glomerellaceae</taxon>
        <taxon>Colletotrichum</taxon>
        <taxon>Colletotrichum gloeosporioides species complex</taxon>
    </lineage>
</organism>
<gene>
    <name evidence="1" type="ORF">CGLO_13578</name>
</gene>
<sequence length="54" mass="5992">MVALMTMTPVHMQHHGYGLAEVGIVIGFHIGAIYEHSVGHNIVTCWFISSIRTK</sequence>
<evidence type="ECO:0000313" key="1">
    <source>
        <dbReference type="EMBL" id="EQB47295.1"/>
    </source>
</evidence>
<dbReference type="AlphaFoldDB" id="T0LGC9"/>